<dbReference type="Pfam" id="PF03919">
    <property type="entry name" value="mRNA_cap_C"/>
    <property type="match status" value="1"/>
</dbReference>
<dbReference type="AlphaFoldDB" id="A0A4P9WNZ1"/>
<feature type="transmembrane region" description="Helical" evidence="12">
    <location>
        <begin position="12"/>
        <end position="31"/>
    </location>
</feature>
<dbReference type="GO" id="GO:0006370">
    <property type="term" value="P:7-methylguanosine mRNA capping"/>
    <property type="evidence" value="ECO:0007669"/>
    <property type="project" value="UniProtKB-KW"/>
</dbReference>
<feature type="compositionally biased region" description="Pro residues" evidence="11">
    <location>
        <begin position="444"/>
        <end position="458"/>
    </location>
</feature>
<evidence type="ECO:0000256" key="6">
    <source>
        <dbReference type="ARBA" id="ARBA00022741"/>
    </source>
</evidence>
<comment type="catalytic activity">
    <reaction evidence="10">
        <text>a 5'-end diphospho-ribonucleoside in mRNA + GTP + H(+) = a 5'-end (5'-triphosphoguanosine)-ribonucleoside in mRNA + diphosphate</text>
        <dbReference type="Rhea" id="RHEA:67012"/>
        <dbReference type="Rhea" id="RHEA-COMP:17165"/>
        <dbReference type="Rhea" id="RHEA-COMP:17166"/>
        <dbReference type="ChEBI" id="CHEBI:15378"/>
        <dbReference type="ChEBI" id="CHEBI:33019"/>
        <dbReference type="ChEBI" id="CHEBI:37565"/>
        <dbReference type="ChEBI" id="CHEBI:167616"/>
        <dbReference type="ChEBI" id="CHEBI:167617"/>
        <dbReference type="EC" id="2.7.7.50"/>
    </reaction>
    <physiologicalReaction direction="left-to-right" evidence="10">
        <dbReference type="Rhea" id="RHEA:67013"/>
    </physiologicalReaction>
</comment>
<feature type="compositionally biased region" description="Basic and acidic residues" evidence="11">
    <location>
        <begin position="284"/>
        <end position="317"/>
    </location>
</feature>
<keyword evidence="8" id="KW-0342">GTP-binding</keyword>
<dbReference type="Proteomes" id="UP000269721">
    <property type="component" value="Unassembled WGS sequence"/>
</dbReference>
<evidence type="ECO:0000256" key="7">
    <source>
        <dbReference type="ARBA" id="ARBA00023042"/>
    </source>
</evidence>
<feature type="compositionally biased region" description="Polar residues" evidence="11">
    <location>
        <begin position="729"/>
        <end position="738"/>
    </location>
</feature>
<feature type="compositionally biased region" description="Low complexity" evidence="11">
    <location>
        <begin position="962"/>
        <end position="987"/>
    </location>
</feature>
<feature type="region of interest" description="Disordered" evidence="11">
    <location>
        <begin position="840"/>
        <end position="1234"/>
    </location>
</feature>
<keyword evidence="12" id="KW-0472">Membrane</keyword>
<feature type="compositionally biased region" description="Low complexity" evidence="11">
    <location>
        <begin position="933"/>
        <end position="950"/>
    </location>
</feature>
<feature type="domain" description="mRNA capping enzyme C-terminal" evidence="14">
    <location>
        <begin position="98"/>
        <end position="223"/>
    </location>
</feature>
<dbReference type="SUPFAM" id="SSF56091">
    <property type="entry name" value="DNA ligase/mRNA capping enzyme, catalytic domain"/>
    <property type="match status" value="1"/>
</dbReference>
<feature type="compositionally biased region" description="Low complexity" evidence="11">
    <location>
        <begin position="995"/>
        <end position="1054"/>
    </location>
</feature>
<feature type="compositionally biased region" description="Low complexity" evidence="11">
    <location>
        <begin position="1083"/>
        <end position="1105"/>
    </location>
</feature>
<dbReference type="InterPro" id="IPR001339">
    <property type="entry name" value="mRNA_cap_enzyme_adenylation"/>
</dbReference>
<comment type="subcellular location">
    <subcellularLocation>
        <location evidence="1">Nucleus</location>
    </subcellularLocation>
</comment>
<keyword evidence="5" id="KW-0548">Nucleotidyltransferase</keyword>
<dbReference type="SUPFAM" id="SSF50249">
    <property type="entry name" value="Nucleic acid-binding proteins"/>
    <property type="match status" value="1"/>
</dbReference>
<name>A0A4P9WNZ1_9FUNG</name>
<organism evidence="15 16">
    <name type="scientific">Blyttiomyces helicus</name>
    <dbReference type="NCBI Taxonomy" id="388810"/>
    <lineage>
        <taxon>Eukaryota</taxon>
        <taxon>Fungi</taxon>
        <taxon>Fungi incertae sedis</taxon>
        <taxon>Chytridiomycota</taxon>
        <taxon>Chytridiomycota incertae sedis</taxon>
        <taxon>Chytridiomycetes</taxon>
        <taxon>Chytridiomycetes incertae sedis</taxon>
        <taxon>Blyttiomyces</taxon>
    </lineage>
</organism>
<gene>
    <name evidence="15" type="ORF">BDK51DRAFT_25725</name>
</gene>
<dbReference type="InterPro" id="IPR013846">
    <property type="entry name" value="mRNA_cap_enzyme_C"/>
</dbReference>
<dbReference type="Gene3D" id="2.40.50.140">
    <property type="entry name" value="Nucleic acid-binding proteins"/>
    <property type="match status" value="1"/>
</dbReference>
<feature type="compositionally biased region" description="Low complexity" evidence="11">
    <location>
        <begin position="1152"/>
        <end position="1171"/>
    </location>
</feature>
<evidence type="ECO:0000256" key="2">
    <source>
        <dbReference type="ARBA" id="ARBA00012475"/>
    </source>
</evidence>
<evidence type="ECO:0000256" key="10">
    <source>
        <dbReference type="ARBA" id="ARBA00044624"/>
    </source>
</evidence>
<evidence type="ECO:0000259" key="14">
    <source>
        <dbReference type="Pfam" id="PF03919"/>
    </source>
</evidence>
<dbReference type="GO" id="GO:0004484">
    <property type="term" value="F:mRNA guanylyltransferase activity"/>
    <property type="evidence" value="ECO:0007669"/>
    <property type="project" value="UniProtKB-EC"/>
</dbReference>
<dbReference type="OrthoDB" id="200924at2759"/>
<keyword evidence="16" id="KW-1185">Reference proteome</keyword>
<dbReference type="PANTHER" id="PTHR10367">
    <property type="entry name" value="MRNA-CAPPING ENZYME"/>
    <property type="match status" value="1"/>
</dbReference>
<dbReference type="GO" id="GO:0005524">
    <property type="term" value="F:ATP binding"/>
    <property type="evidence" value="ECO:0007669"/>
    <property type="project" value="InterPro"/>
</dbReference>
<feature type="compositionally biased region" description="Low complexity" evidence="11">
    <location>
        <begin position="740"/>
        <end position="763"/>
    </location>
</feature>
<proteinExistence type="predicted"/>
<evidence type="ECO:0000259" key="13">
    <source>
        <dbReference type="Pfam" id="PF01331"/>
    </source>
</evidence>
<feature type="compositionally biased region" description="Low complexity" evidence="11">
    <location>
        <begin position="668"/>
        <end position="681"/>
    </location>
</feature>
<feature type="compositionally biased region" description="Pro residues" evidence="11">
    <location>
        <begin position="951"/>
        <end position="961"/>
    </location>
</feature>
<feature type="compositionally biased region" description="Basic and acidic residues" evidence="11">
    <location>
        <begin position="373"/>
        <end position="388"/>
    </location>
</feature>
<evidence type="ECO:0000313" key="15">
    <source>
        <dbReference type="EMBL" id="RKO94015.1"/>
    </source>
</evidence>
<dbReference type="InterPro" id="IPR012340">
    <property type="entry name" value="NA-bd_OB-fold"/>
</dbReference>
<keyword evidence="9" id="KW-0539">Nucleus</keyword>
<evidence type="ECO:0000256" key="9">
    <source>
        <dbReference type="ARBA" id="ARBA00023242"/>
    </source>
</evidence>
<protein>
    <recommendedName>
        <fullName evidence="2">mRNA guanylyltransferase</fullName>
        <ecNumber evidence="2">2.7.7.50</ecNumber>
    </recommendedName>
</protein>
<feature type="region of interest" description="Disordered" evidence="11">
    <location>
        <begin position="1247"/>
        <end position="1270"/>
    </location>
</feature>
<evidence type="ECO:0000256" key="8">
    <source>
        <dbReference type="ARBA" id="ARBA00023134"/>
    </source>
</evidence>
<dbReference type="GO" id="GO:0005525">
    <property type="term" value="F:GTP binding"/>
    <property type="evidence" value="ECO:0007669"/>
    <property type="project" value="UniProtKB-KW"/>
</dbReference>
<dbReference type="Pfam" id="PF01331">
    <property type="entry name" value="mRNA_cap_enzyme"/>
    <property type="match status" value="1"/>
</dbReference>
<evidence type="ECO:0000256" key="5">
    <source>
        <dbReference type="ARBA" id="ARBA00022695"/>
    </source>
</evidence>
<dbReference type="PANTHER" id="PTHR10367:SF17">
    <property type="entry name" value="MRNA-CAPPING ENZYME"/>
    <property type="match status" value="1"/>
</dbReference>
<keyword evidence="4" id="KW-0808">Transferase</keyword>
<evidence type="ECO:0000256" key="12">
    <source>
        <dbReference type="SAM" id="Phobius"/>
    </source>
</evidence>
<evidence type="ECO:0000313" key="16">
    <source>
        <dbReference type="Proteomes" id="UP000269721"/>
    </source>
</evidence>
<evidence type="ECO:0000256" key="3">
    <source>
        <dbReference type="ARBA" id="ARBA00022664"/>
    </source>
</evidence>
<feature type="compositionally biased region" description="Low complexity" evidence="11">
    <location>
        <begin position="530"/>
        <end position="539"/>
    </location>
</feature>
<dbReference type="EC" id="2.7.7.50" evidence="2"/>
<feature type="domain" description="mRNA capping enzyme adenylation" evidence="13">
    <location>
        <begin position="35"/>
        <end position="94"/>
    </location>
</feature>
<feature type="compositionally biased region" description="Basic residues" evidence="11">
    <location>
        <begin position="1138"/>
        <end position="1151"/>
    </location>
</feature>
<keyword evidence="6" id="KW-0547">Nucleotide-binding</keyword>
<feature type="compositionally biased region" description="Basic and acidic residues" evidence="11">
    <location>
        <begin position="492"/>
        <end position="511"/>
    </location>
</feature>
<reference evidence="16" key="1">
    <citation type="journal article" date="2018" name="Nat. Microbiol.">
        <title>Leveraging single-cell genomics to expand the fungal tree of life.</title>
        <authorList>
            <person name="Ahrendt S.R."/>
            <person name="Quandt C.A."/>
            <person name="Ciobanu D."/>
            <person name="Clum A."/>
            <person name="Salamov A."/>
            <person name="Andreopoulos B."/>
            <person name="Cheng J.F."/>
            <person name="Woyke T."/>
            <person name="Pelin A."/>
            <person name="Henrissat B."/>
            <person name="Reynolds N.K."/>
            <person name="Benny G.L."/>
            <person name="Smith M.E."/>
            <person name="James T.Y."/>
            <person name="Grigoriev I.V."/>
        </authorList>
    </citation>
    <scope>NUCLEOTIDE SEQUENCE [LARGE SCALE GENOMIC DNA]</scope>
</reference>
<dbReference type="InterPro" id="IPR051029">
    <property type="entry name" value="mRNA_Capping_Enz/RNA_Phosphat"/>
</dbReference>
<accession>A0A4P9WNZ1</accession>
<keyword evidence="12" id="KW-1133">Transmembrane helix</keyword>
<feature type="compositionally biased region" description="Pro residues" evidence="11">
    <location>
        <begin position="792"/>
        <end position="808"/>
    </location>
</feature>
<sequence length="1270" mass="136937">MAHYSLTKVPSCVYPLGGFISFAFGLAVYVGSHNLRHQDVCWTNVEMKKQERSYGLHVILAEIPKLKHPSDGLIFTPVKLPYTPGTCDKLLKWKPPEQNTVDFKIKLVLDKDRKRHYHLTVLAPPPPGGTTAANLHAHVFYDHFSPDADLAERWRNSSPDGRVGEFIYDPQKVTVVIENGYAAHEKNGGWNFLSFRDDKDCGNDEKTVASILLVLKDGVTKEMISANSDSIRKHWKERERGIPPLHIQDTSVSPIIGPDSHGTHHQLVPPTPSDARHYPYGSASEHESDLVRRPSIEQPWDVERARRASRGREDQPPRRPSSGPSRRESDPTSGPPSATPSRRNSMEGAGSSGIGLSPKRRVSRDRMISSPTRGEHGSADAGPMRRLEFGSPTRAGSPPGPLDSARKPTGGIGIANRLALPPRAPTLSTSPVSARDPHNVSPTHPLPPRPNPVPPPPTDASRDDFEVQASGVVEPCGDHTRRAVAAQSPRSAESRVAREDPDRTADAGTEPRRRRSTSNSRAMRRGSAGDGAASKGADMPKPAAVDAPEVKRARAVEAPRPAGGEAPESAATEQSRAPPAKGKRPPEAGGPTPMDVDAPRRGSFEASSIRPLTVETARRKEPKMARGGPVMEPARSPVKMADAKAGMSEELKRVSGEIGQASGDAKLAAPVAQPAIPAQPVRDGEKLPTPPPAPAPAPAPAPTPPPAPVPATPSEKPKAKRRKKGKADASSTAGSTIVNAPAAAPSANAPQPGAPTQATATPTSARGRKRAAAAISSTTTSPLNSPIATPIVAPPPPPPLALPRPPPVLVQGRPRDPANNDIEDDAYDEVSAVVTPVAGFAPSLLPLPPAPAAAPKASRARKVEHDSQEGAAPATGRGRGKQQKRDGDSAAQKQPPPPTPYPPPPPQQQPPQQPPQVPPPPQVYQQPQPQPQQQPYHAEQPQAYPKQPQAYPLPPPAPLPPQQQQEQQQQRQQQQQQHYPTPQQQSYPPSPQPAPQAYSSQQQQPLHIPQQQPYSSQPQQYPSQQQPQAYTQQQQQQQQSQQQAPQQQSYRSSPSFPPSAPPSIAPMHPLQQHPQSPRQASHQYRGSGPQPPYGQQIQQQYQVPQHELQQPYYSGRAPDVAGLPQSSAHAGGPPPHQSLHRRSSSIPHHPHSSGGSPTLSPSGTPTTTPHLSLHRRSSSTSMPRRPPDAMLDYPPLGAPLHRAVVDPFPPHHHLHPRSPIMSQQHQRPPVADPPAKRRWLDIVLNAEPEGPHQQQQQPADIAVWKKGRVE</sequence>
<feature type="region of interest" description="Disordered" evidence="11">
    <location>
        <begin position="241"/>
        <end position="827"/>
    </location>
</feature>
<dbReference type="Gene3D" id="3.30.470.30">
    <property type="entry name" value="DNA ligase/mRNA capping enzyme"/>
    <property type="match status" value="1"/>
</dbReference>
<dbReference type="GO" id="GO:0005634">
    <property type="term" value="C:nucleus"/>
    <property type="evidence" value="ECO:0007669"/>
    <property type="project" value="UniProtKB-SubCell"/>
</dbReference>
<evidence type="ECO:0000256" key="11">
    <source>
        <dbReference type="SAM" id="MobiDB-lite"/>
    </source>
</evidence>
<feature type="compositionally biased region" description="Pro residues" evidence="11">
    <location>
        <begin position="688"/>
        <end position="711"/>
    </location>
</feature>
<evidence type="ECO:0000256" key="4">
    <source>
        <dbReference type="ARBA" id="ARBA00022679"/>
    </source>
</evidence>
<feature type="compositionally biased region" description="Low complexity" evidence="11">
    <location>
        <begin position="772"/>
        <end position="791"/>
    </location>
</feature>
<keyword evidence="12" id="KW-0812">Transmembrane</keyword>
<feature type="compositionally biased region" description="Basic and acidic residues" evidence="11">
    <location>
        <begin position="548"/>
        <end position="557"/>
    </location>
</feature>
<dbReference type="EMBL" id="KZ994041">
    <property type="protein sequence ID" value="RKO94015.1"/>
    <property type="molecule type" value="Genomic_DNA"/>
</dbReference>
<evidence type="ECO:0000256" key="1">
    <source>
        <dbReference type="ARBA" id="ARBA00004123"/>
    </source>
</evidence>
<feature type="compositionally biased region" description="Pro residues" evidence="11">
    <location>
        <begin position="894"/>
        <end position="932"/>
    </location>
</feature>
<keyword evidence="3" id="KW-0507">mRNA processing</keyword>
<feature type="compositionally biased region" description="Polar residues" evidence="11">
    <location>
        <begin position="1072"/>
        <end position="1082"/>
    </location>
</feature>
<keyword evidence="7" id="KW-0506">mRNA capping</keyword>
<feature type="compositionally biased region" description="Pro residues" evidence="11">
    <location>
        <begin position="1055"/>
        <end position="1064"/>
    </location>
</feature>